<evidence type="ECO:0008006" key="2">
    <source>
        <dbReference type="Google" id="ProtNLM"/>
    </source>
</evidence>
<name>A0A7V1CWA9_9GAMM</name>
<comment type="caution">
    <text evidence="1">The sequence shown here is derived from an EMBL/GenBank/DDBJ whole genome shotgun (WGS) entry which is preliminary data.</text>
</comment>
<reference evidence="1" key="1">
    <citation type="journal article" date="2020" name="mSystems">
        <title>Genome- and Community-Level Interaction Insights into Carbon Utilization and Element Cycling Functions of Hydrothermarchaeota in Hydrothermal Sediment.</title>
        <authorList>
            <person name="Zhou Z."/>
            <person name="Liu Y."/>
            <person name="Xu W."/>
            <person name="Pan J."/>
            <person name="Luo Z.H."/>
            <person name="Li M."/>
        </authorList>
    </citation>
    <scope>NUCLEOTIDE SEQUENCE [LARGE SCALE GENOMIC DNA]</scope>
    <source>
        <strain evidence="1">HyVt-346</strain>
    </source>
</reference>
<evidence type="ECO:0000313" key="1">
    <source>
        <dbReference type="EMBL" id="HEA15513.1"/>
    </source>
</evidence>
<dbReference type="Gene3D" id="3.30.530.20">
    <property type="match status" value="1"/>
</dbReference>
<dbReference type="InterPro" id="IPR023393">
    <property type="entry name" value="START-like_dom_sf"/>
</dbReference>
<accession>A0A7V1CWA9</accession>
<proteinExistence type="predicted"/>
<dbReference type="AlphaFoldDB" id="A0A7V1CWA9"/>
<sequence>MILLVIGLLLPQQYQVQKSITIHAPQTNITPLLSDFTKWPSWSPWQKVDPSIVFTLGEPSSGVGAHQFWQSSWGFGEMTITNISHAKIDFNILFNEEHIVAGEVVFSPQASDNLVTCTLYGEVTTPILGGYLALFSQYILQNTLRLGLNNLKTTAQLQTIPQSEKVDDDSNSPSQD</sequence>
<gene>
    <name evidence="1" type="ORF">ENH88_03490</name>
</gene>
<dbReference type="Proteomes" id="UP000886188">
    <property type="component" value="Unassembled WGS sequence"/>
</dbReference>
<dbReference type="CDD" id="cd07818">
    <property type="entry name" value="SRPBCC_1"/>
    <property type="match status" value="1"/>
</dbReference>
<protein>
    <recommendedName>
        <fullName evidence="2">Polyketide cyclase</fullName>
    </recommendedName>
</protein>
<dbReference type="SUPFAM" id="SSF55961">
    <property type="entry name" value="Bet v1-like"/>
    <property type="match status" value="1"/>
</dbReference>
<organism evidence="1">
    <name type="scientific">Pseudoalteromonas prydzensis</name>
    <dbReference type="NCBI Taxonomy" id="182141"/>
    <lineage>
        <taxon>Bacteria</taxon>
        <taxon>Pseudomonadati</taxon>
        <taxon>Pseudomonadota</taxon>
        <taxon>Gammaproteobacteria</taxon>
        <taxon>Alteromonadales</taxon>
        <taxon>Pseudoalteromonadaceae</taxon>
        <taxon>Pseudoalteromonas</taxon>
    </lineage>
</organism>
<dbReference type="EMBL" id="DRGM01000038">
    <property type="protein sequence ID" value="HEA15513.1"/>
    <property type="molecule type" value="Genomic_DNA"/>
</dbReference>